<keyword evidence="5" id="KW-1185">Reference proteome</keyword>
<dbReference type="PROSITE" id="PS01036">
    <property type="entry name" value="HSP70_3"/>
    <property type="match status" value="1"/>
</dbReference>
<dbReference type="GO" id="GO:0140662">
    <property type="term" value="F:ATP-dependent protein folding chaperone"/>
    <property type="evidence" value="ECO:0007669"/>
    <property type="project" value="InterPro"/>
</dbReference>
<sequence>MVYIGIDLGTTYSCVVIIENGKPHAIHSDDDSKRLIGWHILNDLPNADDRQLWTFDVDTRNNSAGYVLNRGKPNEKFILPEEVSGKILKSLKDQAELDINDDLEISVQLSIEKFNNLCSDLFDKAMTLVDRATNTARISADQLNYVILVGGSTRIPEIRQRLENRFGKDKLKFDINPDEAVAYGAAIIADAILFYGPDPPEWRSWASVAYFKNKLYYLGGNTNRVDLLTNGGVKRSIDYQTMNGNGLKLERSQKDEFISELHR</sequence>
<gene>
    <name evidence="4" type="ORF">WR25_03250</name>
</gene>
<dbReference type="GO" id="GO:0006950">
    <property type="term" value="P:response to stress"/>
    <property type="evidence" value="ECO:0007669"/>
    <property type="project" value="UniProtKB-ARBA"/>
</dbReference>
<name>A0A2A2JQM2_9BILA</name>
<dbReference type="EMBL" id="LIAE01010291">
    <property type="protein sequence ID" value="PAV63842.1"/>
    <property type="molecule type" value="Genomic_DNA"/>
</dbReference>
<keyword evidence="3" id="KW-0067">ATP-binding</keyword>
<dbReference type="OrthoDB" id="2401965at2759"/>
<keyword evidence="2" id="KW-0547">Nucleotide-binding</keyword>
<evidence type="ECO:0000256" key="2">
    <source>
        <dbReference type="ARBA" id="ARBA00022741"/>
    </source>
</evidence>
<dbReference type="PANTHER" id="PTHR19375">
    <property type="entry name" value="HEAT SHOCK PROTEIN 70KDA"/>
    <property type="match status" value="1"/>
</dbReference>
<reference evidence="4 5" key="1">
    <citation type="journal article" date="2017" name="Curr. Biol.">
        <title>Genome architecture and evolution of a unichromosomal asexual nematode.</title>
        <authorList>
            <person name="Fradin H."/>
            <person name="Zegar C."/>
            <person name="Gutwein M."/>
            <person name="Lucas J."/>
            <person name="Kovtun M."/>
            <person name="Corcoran D."/>
            <person name="Baugh L.R."/>
            <person name="Kiontke K."/>
            <person name="Gunsalus K."/>
            <person name="Fitch D.H."/>
            <person name="Piano F."/>
        </authorList>
    </citation>
    <scope>NUCLEOTIDE SEQUENCE [LARGE SCALE GENOMIC DNA]</scope>
    <source>
        <strain evidence="4">PF1309</strain>
    </source>
</reference>
<dbReference type="Proteomes" id="UP000218231">
    <property type="component" value="Unassembled WGS sequence"/>
</dbReference>
<dbReference type="InterPro" id="IPR013126">
    <property type="entry name" value="Hsp_70_fam"/>
</dbReference>
<evidence type="ECO:0000313" key="4">
    <source>
        <dbReference type="EMBL" id="PAV63842.1"/>
    </source>
</evidence>
<dbReference type="InterPro" id="IPR018181">
    <property type="entry name" value="Heat_shock_70_CS"/>
</dbReference>
<comment type="caution">
    <text evidence="4">The sequence shown here is derived from an EMBL/GenBank/DDBJ whole genome shotgun (WGS) entry which is preliminary data.</text>
</comment>
<evidence type="ECO:0000313" key="5">
    <source>
        <dbReference type="Proteomes" id="UP000218231"/>
    </source>
</evidence>
<proteinExistence type="inferred from homology"/>
<dbReference type="SUPFAM" id="SSF53067">
    <property type="entry name" value="Actin-like ATPase domain"/>
    <property type="match status" value="2"/>
</dbReference>
<dbReference type="AlphaFoldDB" id="A0A2A2JQM2"/>
<evidence type="ECO:0000256" key="1">
    <source>
        <dbReference type="ARBA" id="ARBA00007381"/>
    </source>
</evidence>
<comment type="similarity">
    <text evidence="1">Belongs to the heat shock protein 70 family.</text>
</comment>
<dbReference type="Pfam" id="PF00012">
    <property type="entry name" value="HSP70"/>
    <property type="match status" value="1"/>
</dbReference>
<dbReference type="Gene3D" id="3.90.640.10">
    <property type="entry name" value="Actin, Chain A, domain 4"/>
    <property type="match status" value="1"/>
</dbReference>
<dbReference type="STRING" id="2018661.A0A2A2JQM2"/>
<dbReference type="PROSITE" id="PS00297">
    <property type="entry name" value="HSP70_1"/>
    <property type="match status" value="1"/>
</dbReference>
<dbReference type="Gene3D" id="3.30.420.40">
    <property type="match status" value="3"/>
</dbReference>
<organism evidence="4 5">
    <name type="scientific">Diploscapter pachys</name>
    <dbReference type="NCBI Taxonomy" id="2018661"/>
    <lineage>
        <taxon>Eukaryota</taxon>
        <taxon>Metazoa</taxon>
        <taxon>Ecdysozoa</taxon>
        <taxon>Nematoda</taxon>
        <taxon>Chromadorea</taxon>
        <taxon>Rhabditida</taxon>
        <taxon>Rhabditina</taxon>
        <taxon>Rhabditomorpha</taxon>
        <taxon>Rhabditoidea</taxon>
        <taxon>Rhabditidae</taxon>
        <taxon>Diploscapter</taxon>
    </lineage>
</organism>
<dbReference type="InterPro" id="IPR043129">
    <property type="entry name" value="ATPase_NBD"/>
</dbReference>
<protein>
    <submittedName>
        <fullName evidence="4">Uncharacterized protein</fullName>
    </submittedName>
</protein>
<dbReference type="GO" id="GO:0005524">
    <property type="term" value="F:ATP binding"/>
    <property type="evidence" value="ECO:0007669"/>
    <property type="project" value="UniProtKB-KW"/>
</dbReference>
<accession>A0A2A2JQM2</accession>
<evidence type="ECO:0000256" key="3">
    <source>
        <dbReference type="ARBA" id="ARBA00022840"/>
    </source>
</evidence>